<evidence type="ECO:0000256" key="4">
    <source>
        <dbReference type="ARBA" id="ARBA00022801"/>
    </source>
</evidence>
<dbReference type="PANTHER" id="PTHR10625:SF17">
    <property type="entry name" value="HISTONE DEACETYLASE 8"/>
    <property type="match status" value="1"/>
</dbReference>
<comment type="caution">
    <text evidence="7">The sequence shown here is derived from an EMBL/GenBank/DDBJ whole genome shotgun (WGS) entry which is preliminary data.</text>
</comment>
<gene>
    <name evidence="7" type="ORF">B0T45_04540</name>
</gene>
<dbReference type="GO" id="GO:0046872">
    <property type="term" value="F:metal ion binding"/>
    <property type="evidence" value="ECO:0007669"/>
    <property type="project" value="UniProtKB-KW"/>
</dbReference>
<dbReference type="AlphaFoldDB" id="A0A1W0D8F8"/>
<dbReference type="EMBL" id="MUKV01000003">
    <property type="protein sequence ID" value="OQS43233.1"/>
    <property type="molecule type" value="Genomic_DNA"/>
</dbReference>
<dbReference type="Pfam" id="PF00850">
    <property type="entry name" value="Hist_deacetyl"/>
    <property type="match status" value="1"/>
</dbReference>
<evidence type="ECO:0000256" key="5">
    <source>
        <dbReference type="ARBA" id="ARBA00022833"/>
    </source>
</evidence>
<dbReference type="RefSeq" id="WP_081554742.1">
    <property type="nucleotide sequence ID" value="NZ_MUKV01000003.1"/>
</dbReference>
<name>A0A1W0D8F8_9NEIS</name>
<evidence type="ECO:0000313" key="8">
    <source>
        <dbReference type="Proteomes" id="UP000192721"/>
    </source>
</evidence>
<dbReference type="InterPro" id="IPR000286">
    <property type="entry name" value="HDACs"/>
</dbReference>
<evidence type="ECO:0000256" key="1">
    <source>
        <dbReference type="ARBA" id="ARBA00001947"/>
    </source>
</evidence>
<dbReference type="GO" id="GO:0004407">
    <property type="term" value="F:histone deacetylase activity"/>
    <property type="evidence" value="ECO:0007669"/>
    <property type="project" value="TreeGrafter"/>
</dbReference>
<dbReference type="Gene3D" id="3.40.800.20">
    <property type="entry name" value="Histone deacetylase domain"/>
    <property type="match status" value="1"/>
</dbReference>
<keyword evidence="5" id="KW-0862">Zinc</keyword>
<dbReference type="SUPFAM" id="SSF52768">
    <property type="entry name" value="Arginase/deacetylase"/>
    <property type="match status" value="1"/>
</dbReference>
<accession>A0A1W0D8F8</accession>
<proteinExistence type="inferred from homology"/>
<dbReference type="Proteomes" id="UP000192721">
    <property type="component" value="Unassembled WGS sequence"/>
</dbReference>
<protein>
    <submittedName>
        <fullName evidence="7">Acetylpolyamine amidohydrolase</fullName>
    </submittedName>
</protein>
<organism evidence="7 8">
    <name type="scientific">Chromobacterium haemolyticum</name>
    <dbReference type="NCBI Taxonomy" id="394935"/>
    <lineage>
        <taxon>Bacteria</taxon>
        <taxon>Pseudomonadati</taxon>
        <taxon>Pseudomonadota</taxon>
        <taxon>Betaproteobacteria</taxon>
        <taxon>Neisseriales</taxon>
        <taxon>Chromobacteriaceae</taxon>
        <taxon>Chromobacterium</taxon>
    </lineage>
</organism>
<dbReference type="GO" id="GO:0016787">
    <property type="term" value="F:hydrolase activity"/>
    <property type="evidence" value="ECO:0007669"/>
    <property type="project" value="UniProtKB-KW"/>
</dbReference>
<comment type="similarity">
    <text evidence="2">Belongs to the histone deacetylase family.</text>
</comment>
<dbReference type="InterPro" id="IPR037138">
    <property type="entry name" value="His_deacetylse_dom_sf"/>
</dbReference>
<sequence>MLTIYSDAHHLHHGCELKDGVLMPCFEQPGRADTILARVRATGLGPVAAPREYDSARYARVHSPRYVRFLERAWDEWTASGRSHDALPLIWPVRDLRGDIEPEFIDGKLGFYAMDAGVAITAGTWKAARASADVALTGMDALLAGERSAFALCRPPGHHAAAEYMGGYCYLNNAAIAAQSCLDGGAGKVALLDVDYHHGNGGQSIFYQREDVMFLSLHGDPKYSYPYFSGHRDETGAGSGLGFNHNYPLPHGTGWPAYSEALNHACGRIATYAPDALVVSLGVDTFKDDPISQFRLESEDFLRLGARIAELGLPTLFVMEGGYMVDDIGVNAVNVLAGFQAGGVGV</sequence>
<dbReference type="InterPro" id="IPR023801">
    <property type="entry name" value="His_deacetylse_dom"/>
</dbReference>
<keyword evidence="3" id="KW-0479">Metal-binding</keyword>
<dbReference type="PANTHER" id="PTHR10625">
    <property type="entry name" value="HISTONE DEACETYLASE HDAC1-RELATED"/>
    <property type="match status" value="1"/>
</dbReference>
<dbReference type="CDD" id="cd10001">
    <property type="entry name" value="HDAC_classII_APAH"/>
    <property type="match status" value="1"/>
</dbReference>
<evidence type="ECO:0000256" key="3">
    <source>
        <dbReference type="ARBA" id="ARBA00022723"/>
    </source>
</evidence>
<feature type="domain" description="Histone deacetylase" evidence="6">
    <location>
        <begin position="27"/>
        <end position="336"/>
    </location>
</feature>
<evidence type="ECO:0000256" key="2">
    <source>
        <dbReference type="ARBA" id="ARBA00005947"/>
    </source>
</evidence>
<dbReference type="InterPro" id="IPR023696">
    <property type="entry name" value="Ureohydrolase_dom_sf"/>
</dbReference>
<dbReference type="GO" id="GO:0040029">
    <property type="term" value="P:epigenetic regulation of gene expression"/>
    <property type="evidence" value="ECO:0007669"/>
    <property type="project" value="TreeGrafter"/>
</dbReference>
<dbReference type="PRINTS" id="PR01270">
    <property type="entry name" value="HDASUPER"/>
</dbReference>
<comment type="cofactor">
    <cofactor evidence="1">
        <name>Zn(2+)</name>
        <dbReference type="ChEBI" id="CHEBI:29105"/>
    </cofactor>
</comment>
<reference evidence="7 8" key="1">
    <citation type="submission" date="2017-02" db="EMBL/GenBank/DDBJ databases">
        <title>Chromobacterium haemolyticum H5244.</title>
        <authorList>
            <person name="Gulvik C.A."/>
        </authorList>
    </citation>
    <scope>NUCLEOTIDE SEQUENCE [LARGE SCALE GENOMIC DNA]</scope>
    <source>
        <strain evidence="7 8">H5244</strain>
    </source>
</reference>
<keyword evidence="4 7" id="KW-0378">Hydrolase</keyword>
<evidence type="ECO:0000313" key="7">
    <source>
        <dbReference type="EMBL" id="OQS43233.1"/>
    </source>
</evidence>
<evidence type="ECO:0000259" key="6">
    <source>
        <dbReference type="Pfam" id="PF00850"/>
    </source>
</evidence>